<dbReference type="Gene3D" id="1.10.10.60">
    <property type="entry name" value="Homeodomain-like"/>
    <property type="match status" value="1"/>
</dbReference>
<gene>
    <name evidence="3" type="ORF">SAMN05444352_1541</name>
</gene>
<sequence length="124" mass="14282">MTKKYRRFTTEFKLQVCKMIVDQGLSVNSVCVDMGLNDTAVRRWVEQYKAEQLGGAGIGNPLTSEQQRIRQLEQQVRELKMDNDILKKATAFFRQFMPGGINQSWVADITYIRTRSGWVYLAAV</sequence>
<comment type="similarity">
    <text evidence="1">Belongs to the transposase 8 family.</text>
</comment>
<dbReference type="PANTHER" id="PTHR33215:SF13">
    <property type="entry name" value="PROTEIN DISTAL ANTENNA"/>
    <property type="match status" value="1"/>
</dbReference>
<evidence type="ECO:0000313" key="4">
    <source>
        <dbReference type="Proteomes" id="UP000198407"/>
    </source>
</evidence>
<evidence type="ECO:0000256" key="1">
    <source>
        <dbReference type="ARBA" id="ARBA00009964"/>
    </source>
</evidence>
<dbReference type="EMBL" id="FZOL01000054">
    <property type="protein sequence ID" value="SNT36130.1"/>
    <property type="molecule type" value="Genomic_DNA"/>
</dbReference>
<keyword evidence="2" id="KW-0175">Coiled coil</keyword>
<dbReference type="Proteomes" id="UP000198407">
    <property type="component" value="Unassembled WGS sequence"/>
</dbReference>
<feature type="non-terminal residue" evidence="3">
    <location>
        <position position="124"/>
    </location>
</feature>
<keyword evidence="4" id="KW-1185">Reference proteome</keyword>
<organism evidence="3 4">
    <name type="scientific">Pseudomonas japonica</name>
    <dbReference type="NCBI Taxonomy" id="256466"/>
    <lineage>
        <taxon>Bacteria</taxon>
        <taxon>Pseudomonadati</taxon>
        <taxon>Pseudomonadota</taxon>
        <taxon>Gammaproteobacteria</taxon>
        <taxon>Pseudomonadales</taxon>
        <taxon>Pseudomonadaceae</taxon>
        <taxon>Pseudomonas</taxon>
    </lineage>
</organism>
<dbReference type="SUPFAM" id="SSF46689">
    <property type="entry name" value="Homeodomain-like"/>
    <property type="match status" value="1"/>
</dbReference>
<dbReference type="PANTHER" id="PTHR33215">
    <property type="entry name" value="PROTEIN DISTAL ANTENNA"/>
    <property type="match status" value="1"/>
</dbReference>
<dbReference type="GO" id="GO:0006313">
    <property type="term" value="P:DNA transposition"/>
    <property type="evidence" value="ECO:0007669"/>
    <property type="project" value="InterPro"/>
</dbReference>
<dbReference type="Pfam" id="PF01527">
    <property type="entry name" value="HTH_Tnp_1"/>
    <property type="match status" value="1"/>
</dbReference>
<reference evidence="4" key="1">
    <citation type="submission" date="2017-06" db="EMBL/GenBank/DDBJ databases">
        <authorList>
            <person name="Varghese N."/>
            <person name="Submissions S."/>
        </authorList>
    </citation>
    <scope>NUCLEOTIDE SEQUENCE [LARGE SCALE GENOMIC DNA]</scope>
    <source>
        <strain evidence="4">DSM 22348</strain>
    </source>
</reference>
<accession>A0A239M0T8</accession>
<dbReference type="RefSeq" id="WP_141137357.1">
    <property type="nucleotide sequence ID" value="NZ_FZOL01000054.1"/>
</dbReference>
<name>A0A239M0T8_9PSED</name>
<dbReference type="OrthoDB" id="9810995at2"/>
<dbReference type="GO" id="GO:0004803">
    <property type="term" value="F:transposase activity"/>
    <property type="evidence" value="ECO:0007669"/>
    <property type="project" value="InterPro"/>
</dbReference>
<dbReference type="GO" id="GO:0003677">
    <property type="term" value="F:DNA binding"/>
    <property type="evidence" value="ECO:0007669"/>
    <property type="project" value="InterPro"/>
</dbReference>
<dbReference type="InterPro" id="IPR051839">
    <property type="entry name" value="RD_transcriptional_regulator"/>
</dbReference>
<dbReference type="STRING" id="1215104.GCA_000730585_00494"/>
<protein>
    <submittedName>
        <fullName evidence="3">Transposase</fullName>
    </submittedName>
</protein>
<dbReference type="InterPro" id="IPR009057">
    <property type="entry name" value="Homeodomain-like_sf"/>
</dbReference>
<feature type="coiled-coil region" evidence="2">
    <location>
        <begin position="62"/>
        <end position="89"/>
    </location>
</feature>
<proteinExistence type="inferred from homology"/>
<dbReference type="AlphaFoldDB" id="A0A239M0T8"/>
<dbReference type="InterPro" id="IPR002514">
    <property type="entry name" value="Transposase_8"/>
</dbReference>
<evidence type="ECO:0000256" key="2">
    <source>
        <dbReference type="SAM" id="Coils"/>
    </source>
</evidence>
<evidence type="ECO:0000313" key="3">
    <source>
        <dbReference type="EMBL" id="SNT36130.1"/>
    </source>
</evidence>